<feature type="domain" description="DUF2428" evidence="1">
    <location>
        <begin position="13"/>
        <end position="56"/>
    </location>
</feature>
<evidence type="ECO:0000313" key="2">
    <source>
        <dbReference type="EMBL" id="JAC60374.1"/>
    </source>
</evidence>
<dbReference type="InterPro" id="IPR051954">
    <property type="entry name" value="tRNA_methyltransferase_THADA"/>
</dbReference>
<reference evidence="2" key="1">
    <citation type="submission" date="2014-05" db="EMBL/GenBank/DDBJ databases">
        <title>The transcriptome of the halophilic microalga Tetraselmis sp. GSL018 isolated from the Great Salt Lake, Utah.</title>
        <authorList>
            <person name="Jinkerson R.E."/>
            <person name="D'Adamo S."/>
            <person name="Posewitz M.C."/>
        </authorList>
    </citation>
    <scope>NUCLEOTIDE SEQUENCE</scope>
    <source>
        <strain evidence="2">GSL018</strain>
    </source>
</reference>
<dbReference type="GO" id="GO:0030488">
    <property type="term" value="P:tRNA methylation"/>
    <property type="evidence" value="ECO:0007669"/>
    <property type="project" value="TreeGrafter"/>
</dbReference>
<organism evidence="2">
    <name type="scientific">Tetraselmis sp. GSL018</name>
    <dbReference type="NCBI Taxonomy" id="582737"/>
    <lineage>
        <taxon>Eukaryota</taxon>
        <taxon>Viridiplantae</taxon>
        <taxon>Chlorophyta</taxon>
        <taxon>core chlorophytes</taxon>
        <taxon>Chlorodendrophyceae</taxon>
        <taxon>Chlorodendrales</taxon>
        <taxon>Chlorodendraceae</taxon>
        <taxon>Tetraselmis</taxon>
    </lineage>
</organism>
<dbReference type="PANTHER" id="PTHR14387">
    <property type="entry name" value="THADA/DEATH RECEPTOR INTERACTING PROTEIN"/>
    <property type="match status" value="1"/>
</dbReference>
<dbReference type="PANTHER" id="PTHR14387:SF0">
    <property type="entry name" value="DUF2428 DOMAIN-CONTAINING PROTEIN"/>
    <property type="match status" value="1"/>
</dbReference>
<feature type="non-terminal residue" evidence="2">
    <location>
        <position position="86"/>
    </location>
</feature>
<dbReference type="AlphaFoldDB" id="A0A061QPL1"/>
<name>A0A061QPL1_9CHLO</name>
<dbReference type="EMBL" id="GBEZ01026875">
    <property type="protein sequence ID" value="JAC60374.1"/>
    <property type="molecule type" value="Transcribed_RNA"/>
</dbReference>
<accession>A0A061QPL1</accession>
<dbReference type="Pfam" id="PF10350">
    <property type="entry name" value="DUF2428"/>
    <property type="match status" value="1"/>
</dbReference>
<evidence type="ECO:0000259" key="1">
    <source>
        <dbReference type="Pfam" id="PF10350"/>
    </source>
</evidence>
<dbReference type="InterPro" id="IPR019442">
    <property type="entry name" value="THADA/TRM732_DUF2428"/>
</dbReference>
<proteinExistence type="predicted"/>
<dbReference type="GO" id="GO:0005829">
    <property type="term" value="C:cytosol"/>
    <property type="evidence" value="ECO:0007669"/>
    <property type="project" value="TreeGrafter"/>
</dbReference>
<gene>
    <name evidence="2" type="ORF">TSPGSL018_29117</name>
</gene>
<protein>
    <submittedName>
        <fullName evidence="2">Thyroid adenoma-associated protein</fullName>
    </submittedName>
</protein>
<sequence>MAQSAAGGEWEPWNQVHAFNVLRLTFNSRDLSTDSSGYFSAGIIASIRAMSHPSWEVRNSAALTFTALITRTLGFKNVLAGDSAKR</sequence>